<proteinExistence type="predicted"/>
<reference evidence="1 2" key="1">
    <citation type="submission" date="2018-09" db="EMBL/GenBank/DDBJ databases">
        <title>Characterization of the phylogenetic diversity of five novel species belonging to the genus Bifidobacterium.</title>
        <authorList>
            <person name="Lugli G.A."/>
            <person name="Duranti S."/>
            <person name="Milani C."/>
        </authorList>
    </citation>
    <scope>NUCLEOTIDE SEQUENCE [LARGE SCALE GENOMIC DNA]</scope>
    <source>
        <strain evidence="1 2">2033B</strain>
    </source>
</reference>
<dbReference type="AlphaFoldDB" id="A0A430FUL2"/>
<evidence type="ECO:0000313" key="2">
    <source>
        <dbReference type="Proteomes" id="UP000287470"/>
    </source>
</evidence>
<dbReference type="Proteomes" id="UP000287470">
    <property type="component" value="Unassembled WGS sequence"/>
</dbReference>
<dbReference type="EMBL" id="QXGK01000008">
    <property type="protein sequence ID" value="RSX56765.1"/>
    <property type="molecule type" value="Genomic_DNA"/>
</dbReference>
<sequence>MPPEARRQARRLRRRSNRLGIEILRLWRRDASDDLADSFAAMMPDLFQALDQAQYDTAADALASTPTIMRLLDGTVPDPDYTTDPWQWVGVNGNGRNTLDTMWSAVTIGRRDIAAGTPTDTVLDRIGITLVMRSRTMLADTHRSASAVAARARRPYARYVRCLTPPSCARCVILAGKPSGAEAFQRHPNCDCTAVYTEHPESGMLTDPTGYLNGLDDEQLARLLGRADARAYRDGADIYQLVNARRNGIRRAQIGDARIKYTLEGTTRRGAASHRMISSGYAKDFVKRGGRCTRADRPRLMPETIYERCANNPQKAKAMLYAYGWIR</sequence>
<evidence type="ECO:0000313" key="1">
    <source>
        <dbReference type="EMBL" id="RSX56765.1"/>
    </source>
</evidence>
<comment type="caution">
    <text evidence="1">The sequence shown here is derived from an EMBL/GenBank/DDBJ whole genome shotgun (WGS) entry which is preliminary data.</text>
</comment>
<gene>
    <name evidence="1" type="ORF">D2E24_1055</name>
</gene>
<organism evidence="1 2">
    <name type="scientific">Bifidobacterium samirii</name>
    <dbReference type="NCBI Taxonomy" id="2306974"/>
    <lineage>
        <taxon>Bacteria</taxon>
        <taxon>Bacillati</taxon>
        <taxon>Actinomycetota</taxon>
        <taxon>Actinomycetes</taxon>
        <taxon>Bifidobacteriales</taxon>
        <taxon>Bifidobacteriaceae</taxon>
        <taxon>Bifidobacterium</taxon>
    </lineage>
</organism>
<keyword evidence="2" id="KW-1185">Reference proteome</keyword>
<protein>
    <submittedName>
        <fullName evidence="1">Uncharacterized protein</fullName>
    </submittedName>
</protein>
<accession>A0A430FUL2</accession>
<name>A0A430FUL2_9BIFI</name>